<accession>A0A5E4PJB7</accession>
<dbReference type="InterPro" id="IPR036291">
    <property type="entry name" value="NAD(P)-bd_dom_sf"/>
</dbReference>
<dbReference type="Pfam" id="PF01370">
    <property type="entry name" value="Epimerase"/>
    <property type="match status" value="1"/>
</dbReference>
<evidence type="ECO:0000313" key="4">
    <source>
        <dbReference type="EMBL" id="VVC76472.1"/>
    </source>
</evidence>
<organism evidence="4 5">
    <name type="scientific">Aquicella siphonis</name>
    <dbReference type="NCBI Taxonomy" id="254247"/>
    <lineage>
        <taxon>Bacteria</taxon>
        <taxon>Pseudomonadati</taxon>
        <taxon>Pseudomonadota</taxon>
        <taxon>Gammaproteobacteria</taxon>
        <taxon>Legionellales</taxon>
        <taxon>Coxiellaceae</taxon>
        <taxon>Aquicella</taxon>
    </lineage>
</organism>
<proteinExistence type="inferred from homology"/>
<dbReference type="RefSeq" id="WP_172622801.1">
    <property type="nucleotide sequence ID" value="NZ_LR699119.1"/>
</dbReference>
<reference evidence="4 5" key="1">
    <citation type="submission" date="2019-08" db="EMBL/GenBank/DDBJ databases">
        <authorList>
            <person name="Guy L."/>
        </authorList>
    </citation>
    <scope>NUCLEOTIDE SEQUENCE [LARGE SCALE GENOMIC DNA]</scope>
    <source>
        <strain evidence="4 5">SGT-108</strain>
    </source>
</reference>
<dbReference type="Proteomes" id="UP000324194">
    <property type="component" value="Chromosome 1"/>
</dbReference>
<sequence>MKTKVLICGATGFIGRNLTEQLSRRADLEIHAVRFQRPQYHCPNVIWHHADLRKPEDIERVIKGVDVIIQAAATTSGSKDIVTRPYIHVTDNAVMNSLLFRAAFEHQVKHVVFFSCTVMYQSSETALKESDFDANKPLHPRYFGVGNTKLYIEKMCEFYAGISDMKFTAIRHSNIYGAHDKFDLERSHVFGATITKVMTAKDKITVWGTGEEERDLLYADDLVSFVELAMTKQPEKYRLYNCGLGQAIPIRQLVQKIVAHSGKALTIEHDLSQPTIKTSLFLDCSLAKQELGWEPRVDLDEGIKRTLAWWQENVGKKEVEAA</sequence>
<dbReference type="EMBL" id="LR699119">
    <property type="protein sequence ID" value="VVC76472.1"/>
    <property type="molecule type" value="Genomic_DNA"/>
</dbReference>
<comment type="similarity">
    <text evidence="2">Belongs to the NAD(P)-dependent epimerase/dehydratase family.</text>
</comment>
<evidence type="ECO:0000256" key="2">
    <source>
        <dbReference type="ARBA" id="ARBA00007637"/>
    </source>
</evidence>
<name>A0A5E4PJB7_9COXI</name>
<dbReference type="AlphaFoldDB" id="A0A5E4PJB7"/>
<keyword evidence="5" id="KW-1185">Reference proteome</keyword>
<evidence type="ECO:0000313" key="5">
    <source>
        <dbReference type="Proteomes" id="UP000324194"/>
    </source>
</evidence>
<gene>
    <name evidence="4" type="primary">fcl_1</name>
    <name evidence="4" type="ORF">AQUSIP_17850</name>
</gene>
<evidence type="ECO:0000259" key="3">
    <source>
        <dbReference type="Pfam" id="PF01370"/>
    </source>
</evidence>
<comment type="pathway">
    <text evidence="1">Bacterial outer membrane biogenesis; LPS O-antigen biosynthesis.</text>
</comment>
<protein>
    <submittedName>
        <fullName evidence="4">GDP-L-fucose synthase</fullName>
    </submittedName>
</protein>
<evidence type="ECO:0000256" key="1">
    <source>
        <dbReference type="ARBA" id="ARBA00005125"/>
    </source>
</evidence>
<feature type="domain" description="NAD-dependent epimerase/dehydratase" evidence="3">
    <location>
        <begin position="5"/>
        <end position="243"/>
    </location>
</feature>
<dbReference type="KEGG" id="asip:AQUSIP_17850"/>
<dbReference type="Gene3D" id="3.90.25.10">
    <property type="entry name" value="UDP-galactose 4-epimerase, domain 1"/>
    <property type="match status" value="1"/>
</dbReference>
<dbReference type="SUPFAM" id="SSF51735">
    <property type="entry name" value="NAD(P)-binding Rossmann-fold domains"/>
    <property type="match status" value="1"/>
</dbReference>
<dbReference type="PANTHER" id="PTHR43000">
    <property type="entry name" value="DTDP-D-GLUCOSE 4,6-DEHYDRATASE-RELATED"/>
    <property type="match status" value="1"/>
</dbReference>
<dbReference type="InterPro" id="IPR001509">
    <property type="entry name" value="Epimerase_deHydtase"/>
</dbReference>
<dbReference type="Gene3D" id="3.40.50.720">
    <property type="entry name" value="NAD(P)-binding Rossmann-like Domain"/>
    <property type="match status" value="1"/>
</dbReference>